<dbReference type="InterPro" id="IPR027304">
    <property type="entry name" value="Trigger_fact/SurA_dom_sf"/>
</dbReference>
<protein>
    <recommendedName>
        <fullName evidence="2">peptidylprolyl isomerase</fullName>
        <ecNumber evidence="2">5.2.1.8</ecNumber>
    </recommendedName>
</protein>
<organism evidence="12 14">
    <name type="scientific">Staphylococcus nepalensis</name>
    <dbReference type="NCBI Taxonomy" id="214473"/>
    <lineage>
        <taxon>Bacteria</taxon>
        <taxon>Bacillati</taxon>
        <taxon>Bacillota</taxon>
        <taxon>Bacilli</taxon>
        <taxon>Bacillales</taxon>
        <taxon>Staphylococcaceae</taxon>
        <taxon>Staphylococcus</taxon>
    </lineage>
</organism>
<dbReference type="AlphaFoldDB" id="A0A291JK23"/>
<keyword evidence="5 6" id="KW-0413">Isomerase</keyword>
<dbReference type="PANTHER" id="PTHR47245">
    <property type="entry name" value="PEPTIDYLPROLYL ISOMERASE"/>
    <property type="match status" value="1"/>
</dbReference>
<dbReference type="RefSeq" id="WP_096809018.1">
    <property type="nucleotide sequence ID" value="NZ_BMCF01000002.1"/>
</dbReference>
<dbReference type="Gene3D" id="3.10.50.40">
    <property type="match status" value="1"/>
</dbReference>
<dbReference type="KEGG" id="snl:BJD96_05325"/>
<reference evidence="12 14" key="3">
    <citation type="submission" date="2018-06" db="EMBL/GenBank/DDBJ databases">
        <authorList>
            <consortium name="Pathogen Informatics"/>
            <person name="Doyle S."/>
        </authorList>
    </citation>
    <scope>NUCLEOTIDE SEQUENCE [LARGE SCALE GENOMIC DNA]</scope>
    <source>
        <strain evidence="12 14">NCTC13834</strain>
    </source>
</reference>
<keyword evidence="3 8" id="KW-0732">Signal</keyword>
<feature type="region of interest" description="Disordered" evidence="7">
    <location>
        <begin position="304"/>
        <end position="330"/>
    </location>
</feature>
<dbReference type="Proteomes" id="UP000254412">
    <property type="component" value="Unassembled WGS sequence"/>
</dbReference>
<dbReference type="InterPro" id="IPR050245">
    <property type="entry name" value="PrsA_foldase"/>
</dbReference>
<evidence type="ECO:0000256" key="3">
    <source>
        <dbReference type="ARBA" id="ARBA00022729"/>
    </source>
</evidence>
<comment type="catalytic activity">
    <reaction evidence="1">
        <text>[protein]-peptidylproline (omega=180) = [protein]-peptidylproline (omega=0)</text>
        <dbReference type="Rhea" id="RHEA:16237"/>
        <dbReference type="Rhea" id="RHEA-COMP:10747"/>
        <dbReference type="Rhea" id="RHEA-COMP:10748"/>
        <dbReference type="ChEBI" id="CHEBI:83833"/>
        <dbReference type="ChEBI" id="CHEBI:83834"/>
        <dbReference type="EC" id="5.2.1.8"/>
    </reaction>
</comment>
<feature type="region of interest" description="Disordered" evidence="7">
    <location>
        <begin position="159"/>
        <end position="200"/>
    </location>
</feature>
<evidence type="ECO:0000256" key="6">
    <source>
        <dbReference type="PROSITE-ProRule" id="PRU00278"/>
    </source>
</evidence>
<dbReference type="EMBL" id="UHDS01000001">
    <property type="protein sequence ID" value="SUM54770.1"/>
    <property type="molecule type" value="Genomic_DNA"/>
</dbReference>
<dbReference type="GeneID" id="66776510"/>
<gene>
    <name evidence="12" type="primary">prsA</name>
    <name evidence="11" type="ORF">BUZ61_11590</name>
    <name evidence="10" type="ORF">J3T88_08540</name>
    <name evidence="12" type="ORF">NCTC13834_01105</name>
</gene>
<reference evidence="11 13" key="1">
    <citation type="journal article" date="2016" name="Front. Microbiol.">
        <title>Comprehensive Phylogenetic Analysis of Bovine Non-aureus Staphylococci Species Based on Whole-Genome Sequencing.</title>
        <authorList>
            <person name="Naushad S."/>
            <person name="Barkema H.W."/>
            <person name="Luby C."/>
            <person name="Condas L.A."/>
            <person name="Nobrega D.B."/>
            <person name="Carson D.A."/>
            <person name="De Buck J."/>
        </authorList>
    </citation>
    <scope>NUCLEOTIDE SEQUENCE [LARGE SCALE GENOMIC DNA]</scope>
    <source>
        <strain evidence="11 13">SNUC 4337</strain>
    </source>
</reference>
<sequence length="330" mass="37324">MKTFKKVIIPVTASALLLGACGNSATDSKEDTIISSKAGDVKVEDVMNKMGDEQIANSSFSILLNKLLADKYKDKVDTKDIDKEVEKEQKQYGGKDQFESMLKQQKMSLSDYKEQKKLQAYQKALLNDKVNISDKEIKEDTKKGSHILIKVKENKDDKEGLSDKDAKAKAEKLQKQVSENPDKFGEIAKKESMDKSSAKKDGSLGYVIKGQMEEKFEKALFKLKEGDVSKVVKTDYGYHVIKADKEDDFDEEKGKLKSQLIQQKVQKDPKLLTDAYKELLDEYKVDYKDRDIKKAIEDSILDPEKIKQQQQQQQQQQAMQQGGAGMSVGQ</sequence>
<dbReference type="PROSITE" id="PS50198">
    <property type="entry name" value="PPIC_PPIASE_2"/>
    <property type="match status" value="1"/>
</dbReference>
<name>A0A291JK23_9STAP</name>
<dbReference type="SUPFAM" id="SSF109998">
    <property type="entry name" value="Triger factor/SurA peptide-binding domain-like"/>
    <property type="match status" value="1"/>
</dbReference>
<evidence type="ECO:0000313" key="11">
    <source>
        <dbReference type="EMBL" id="PTK57857.1"/>
    </source>
</evidence>
<dbReference type="OrthoDB" id="14196at2"/>
<keyword evidence="15" id="KW-1185">Reference proteome</keyword>
<evidence type="ECO:0000256" key="4">
    <source>
        <dbReference type="ARBA" id="ARBA00023110"/>
    </source>
</evidence>
<dbReference type="Proteomes" id="UP000664081">
    <property type="component" value="Unassembled WGS sequence"/>
</dbReference>
<dbReference type="InterPro" id="IPR046357">
    <property type="entry name" value="PPIase_dom_sf"/>
</dbReference>
<evidence type="ECO:0000313" key="15">
    <source>
        <dbReference type="Proteomes" id="UP000664081"/>
    </source>
</evidence>
<proteinExistence type="predicted"/>
<dbReference type="EC" id="5.2.1.8" evidence="2"/>
<keyword evidence="4 6" id="KW-0697">Rotamase</keyword>
<evidence type="ECO:0000313" key="13">
    <source>
        <dbReference type="Proteomes" id="UP000240400"/>
    </source>
</evidence>
<evidence type="ECO:0000256" key="5">
    <source>
        <dbReference type="ARBA" id="ARBA00023235"/>
    </source>
</evidence>
<feature type="chain" id="PRO_5044572654" description="peptidylprolyl isomerase" evidence="8">
    <location>
        <begin position="26"/>
        <end position="330"/>
    </location>
</feature>
<dbReference type="SUPFAM" id="SSF54534">
    <property type="entry name" value="FKBP-like"/>
    <property type="match status" value="1"/>
</dbReference>
<feature type="compositionally biased region" description="Low complexity" evidence="7">
    <location>
        <begin position="308"/>
        <end position="321"/>
    </location>
</feature>
<evidence type="ECO:0000313" key="14">
    <source>
        <dbReference type="Proteomes" id="UP000254412"/>
    </source>
</evidence>
<dbReference type="EMBL" id="JAFNLT010000006">
    <property type="protein sequence ID" value="MBO1227370.1"/>
    <property type="molecule type" value="Genomic_DNA"/>
</dbReference>
<evidence type="ECO:0000256" key="8">
    <source>
        <dbReference type="SAM" id="SignalP"/>
    </source>
</evidence>
<dbReference type="PANTHER" id="PTHR47245:SF1">
    <property type="entry name" value="FOLDASE PROTEIN PRSA"/>
    <property type="match status" value="1"/>
</dbReference>
<evidence type="ECO:0000256" key="1">
    <source>
        <dbReference type="ARBA" id="ARBA00000971"/>
    </source>
</evidence>
<dbReference type="GO" id="GO:0003755">
    <property type="term" value="F:peptidyl-prolyl cis-trans isomerase activity"/>
    <property type="evidence" value="ECO:0007669"/>
    <property type="project" value="UniProtKB-KW"/>
</dbReference>
<dbReference type="Pfam" id="PF00639">
    <property type="entry name" value="Rotamase"/>
    <property type="match status" value="1"/>
</dbReference>
<evidence type="ECO:0000256" key="2">
    <source>
        <dbReference type="ARBA" id="ARBA00013194"/>
    </source>
</evidence>
<evidence type="ECO:0000256" key="7">
    <source>
        <dbReference type="SAM" id="MobiDB-lite"/>
    </source>
</evidence>
<reference evidence="11" key="2">
    <citation type="submission" date="2018-03" db="EMBL/GenBank/DDBJ databases">
        <authorList>
            <person name="Keele B.F."/>
        </authorList>
    </citation>
    <scope>NUCLEOTIDE SEQUENCE</scope>
    <source>
        <strain evidence="11">SNUC 4337</strain>
    </source>
</reference>
<evidence type="ECO:0000259" key="9">
    <source>
        <dbReference type="PROSITE" id="PS50198"/>
    </source>
</evidence>
<dbReference type="EMBL" id="PZHR01000084">
    <property type="protein sequence ID" value="PTK57857.1"/>
    <property type="molecule type" value="Genomic_DNA"/>
</dbReference>
<feature type="signal peptide" evidence="8">
    <location>
        <begin position="1"/>
        <end position="25"/>
    </location>
</feature>
<feature type="domain" description="PpiC" evidence="9">
    <location>
        <begin position="139"/>
        <end position="245"/>
    </location>
</feature>
<accession>A0A291JK23</accession>
<dbReference type="Proteomes" id="UP000240400">
    <property type="component" value="Unassembled WGS sequence"/>
</dbReference>
<evidence type="ECO:0000313" key="12">
    <source>
        <dbReference type="EMBL" id="SUM54770.1"/>
    </source>
</evidence>
<evidence type="ECO:0000313" key="10">
    <source>
        <dbReference type="EMBL" id="MBO1227370.1"/>
    </source>
</evidence>
<dbReference type="InterPro" id="IPR000297">
    <property type="entry name" value="PPIase_PpiC"/>
</dbReference>
<dbReference type="PROSITE" id="PS51257">
    <property type="entry name" value="PROKAR_LIPOPROTEIN"/>
    <property type="match status" value="1"/>
</dbReference>
<reference evidence="10 15" key="4">
    <citation type="submission" date="2021-03" db="EMBL/GenBank/DDBJ databases">
        <title>Staphylococci and Mammaliicocci in bats.</title>
        <authorList>
            <person name="Fountain K."/>
        </authorList>
    </citation>
    <scope>NUCLEOTIDE SEQUENCE [LARGE SCALE GENOMIC DNA]</scope>
    <source>
        <strain evidence="10 15">18_1_E_SW</strain>
    </source>
</reference>